<dbReference type="STRING" id="1760988.SAMN02949497_3285"/>
<dbReference type="OrthoDB" id="280847at2"/>
<proteinExistence type="inferred from homology"/>
<evidence type="ECO:0000259" key="3">
    <source>
        <dbReference type="PROSITE" id="PS50801"/>
    </source>
</evidence>
<feature type="domain" description="STAS" evidence="3">
    <location>
        <begin position="2"/>
        <end position="107"/>
    </location>
</feature>
<evidence type="ECO:0000256" key="1">
    <source>
        <dbReference type="ARBA" id="ARBA00009013"/>
    </source>
</evidence>
<dbReference type="InterPro" id="IPR003658">
    <property type="entry name" value="Anti-sigma_ant"/>
</dbReference>
<gene>
    <name evidence="4" type="ORF">SAMN02949497_3285</name>
</gene>
<dbReference type="Gene3D" id="3.30.750.24">
    <property type="entry name" value="STAS domain"/>
    <property type="match status" value="1"/>
</dbReference>
<dbReference type="PANTHER" id="PTHR33495:SF2">
    <property type="entry name" value="ANTI-SIGMA FACTOR ANTAGONIST TM_1081-RELATED"/>
    <property type="match status" value="1"/>
</dbReference>
<dbReference type="InterPro" id="IPR002645">
    <property type="entry name" value="STAS_dom"/>
</dbReference>
<evidence type="ECO:0000256" key="2">
    <source>
        <dbReference type="RuleBase" id="RU003749"/>
    </source>
</evidence>
<dbReference type="EMBL" id="FXAM01000001">
    <property type="protein sequence ID" value="SMF95908.1"/>
    <property type="molecule type" value="Genomic_DNA"/>
</dbReference>
<protein>
    <recommendedName>
        <fullName evidence="2">Anti-sigma factor antagonist</fullName>
    </recommendedName>
</protein>
<dbReference type="PANTHER" id="PTHR33495">
    <property type="entry name" value="ANTI-SIGMA FACTOR ANTAGONIST TM_1081-RELATED-RELATED"/>
    <property type="match status" value="1"/>
</dbReference>
<dbReference type="RefSeq" id="WP_085214537.1">
    <property type="nucleotide sequence ID" value="NZ_FXAM01000001.1"/>
</dbReference>
<dbReference type="PROSITE" id="PS50801">
    <property type="entry name" value="STAS"/>
    <property type="match status" value="1"/>
</dbReference>
<dbReference type="CDD" id="cd07043">
    <property type="entry name" value="STAS_anti-anti-sigma_factors"/>
    <property type="match status" value="1"/>
</dbReference>
<accession>A0A1Y6CZ07</accession>
<dbReference type="InterPro" id="IPR036513">
    <property type="entry name" value="STAS_dom_sf"/>
</dbReference>
<dbReference type="SUPFAM" id="SSF52091">
    <property type="entry name" value="SpoIIaa-like"/>
    <property type="match status" value="1"/>
</dbReference>
<dbReference type="GO" id="GO:0043856">
    <property type="term" value="F:anti-sigma factor antagonist activity"/>
    <property type="evidence" value="ECO:0007669"/>
    <property type="project" value="InterPro"/>
</dbReference>
<keyword evidence="5" id="KW-1185">Reference proteome</keyword>
<dbReference type="Proteomes" id="UP000192923">
    <property type="component" value="Unassembled WGS sequence"/>
</dbReference>
<name>A0A1Y6CZ07_9GAMM</name>
<evidence type="ECO:0000313" key="5">
    <source>
        <dbReference type="Proteomes" id="UP000192923"/>
    </source>
</evidence>
<comment type="similarity">
    <text evidence="1 2">Belongs to the anti-sigma-factor antagonist family.</text>
</comment>
<evidence type="ECO:0000313" key="4">
    <source>
        <dbReference type="EMBL" id="SMF95908.1"/>
    </source>
</evidence>
<organism evidence="4 5">
    <name type="scientific">Methylomagnum ishizawai</name>
    <dbReference type="NCBI Taxonomy" id="1760988"/>
    <lineage>
        <taxon>Bacteria</taxon>
        <taxon>Pseudomonadati</taxon>
        <taxon>Pseudomonadota</taxon>
        <taxon>Gammaproteobacteria</taxon>
        <taxon>Methylococcales</taxon>
        <taxon>Methylococcaceae</taxon>
        <taxon>Methylomagnum</taxon>
    </lineage>
</organism>
<dbReference type="Pfam" id="PF01740">
    <property type="entry name" value="STAS"/>
    <property type="match status" value="1"/>
</dbReference>
<sequence>MLNIATSQTGETLVIALEGRIDAASAKHLEQQCLDLIEGGASRLVFDLGQVVYISSAGLRVFLVAAKRLPPEGSLKLCALNSTLRDVFEISGFSTLFQILPGVGDAL</sequence>
<reference evidence="4 5" key="1">
    <citation type="submission" date="2016-12" db="EMBL/GenBank/DDBJ databases">
        <authorList>
            <person name="Song W.-J."/>
            <person name="Kurnit D.M."/>
        </authorList>
    </citation>
    <scope>NUCLEOTIDE SEQUENCE [LARGE SCALE GENOMIC DNA]</scope>
    <source>
        <strain evidence="4 5">175</strain>
    </source>
</reference>
<dbReference type="NCBIfam" id="TIGR00377">
    <property type="entry name" value="ant_ant_sig"/>
    <property type="match status" value="1"/>
</dbReference>
<dbReference type="AlphaFoldDB" id="A0A1Y6CZ07"/>